<reference evidence="2 3" key="1">
    <citation type="journal article" date="2015" name="Genome Biol.">
        <title>Comparative genomics of Steinernema reveals deeply conserved gene regulatory networks.</title>
        <authorList>
            <person name="Dillman A.R."/>
            <person name="Macchietto M."/>
            <person name="Porter C.F."/>
            <person name="Rogers A."/>
            <person name="Williams B."/>
            <person name="Antoshechkin I."/>
            <person name="Lee M.M."/>
            <person name="Goodwin Z."/>
            <person name="Lu X."/>
            <person name="Lewis E.E."/>
            <person name="Goodrich-Blair H."/>
            <person name="Stock S.P."/>
            <person name="Adams B.J."/>
            <person name="Sternberg P.W."/>
            <person name="Mortazavi A."/>
        </authorList>
    </citation>
    <scope>NUCLEOTIDE SEQUENCE [LARGE SCALE GENOMIC DNA]</scope>
    <source>
        <strain evidence="2 3">ALL</strain>
    </source>
</reference>
<dbReference type="EMBL" id="AZBU02000001">
    <property type="protein sequence ID" value="TMS37483.1"/>
    <property type="molecule type" value="Genomic_DNA"/>
</dbReference>
<sequence length="131" mass="14685">MSNEKRGYVALDFPPVSAQVVRASPVPEKGTPSSPSSESKIQFDRLSLSEIIVPHRTQVDSPSVCCGHMLKLFLVIGLTVVALLLAQCIFYLLYLTFSHWLAPDANDTRSLFKKITDDFFSAFKSYKRGWN</sequence>
<gene>
    <name evidence="2" type="ORF">L596_004405</name>
</gene>
<keyword evidence="3" id="KW-1185">Reference proteome</keyword>
<dbReference type="OrthoDB" id="10418801at2759"/>
<protein>
    <submittedName>
        <fullName evidence="2">Uncharacterized protein</fullName>
    </submittedName>
</protein>
<organism evidence="2 3">
    <name type="scientific">Steinernema carpocapsae</name>
    <name type="common">Entomopathogenic nematode</name>
    <dbReference type="NCBI Taxonomy" id="34508"/>
    <lineage>
        <taxon>Eukaryota</taxon>
        <taxon>Metazoa</taxon>
        <taxon>Ecdysozoa</taxon>
        <taxon>Nematoda</taxon>
        <taxon>Chromadorea</taxon>
        <taxon>Rhabditida</taxon>
        <taxon>Tylenchina</taxon>
        <taxon>Panagrolaimomorpha</taxon>
        <taxon>Strongyloidoidea</taxon>
        <taxon>Steinernematidae</taxon>
        <taxon>Steinernema</taxon>
    </lineage>
</organism>
<keyword evidence="1" id="KW-0812">Transmembrane</keyword>
<proteinExistence type="predicted"/>
<name>A0A4V6I8C3_STECR</name>
<reference evidence="2 3" key="2">
    <citation type="journal article" date="2019" name="G3 (Bethesda)">
        <title>Hybrid Assembly of the Genome of the Entomopathogenic Nematode Steinernema carpocapsae Identifies the X-Chromosome.</title>
        <authorList>
            <person name="Serra L."/>
            <person name="Macchietto M."/>
            <person name="Macias-Munoz A."/>
            <person name="McGill C.J."/>
            <person name="Rodriguez I.M."/>
            <person name="Rodriguez B."/>
            <person name="Murad R."/>
            <person name="Mortazavi A."/>
        </authorList>
    </citation>
    <scope>NUCLEOTIDE SEQUENCE [LARGE SCALE GENOMIC DNA]</scope>
    <source>
        <strain evidence="2 3">ALL</strain>
    </source>
</reference>
<evidence type="ECO:0000313" key="3">
    <source>
        <dbReference type="Proteomes" id="UP000298663"/>
    </source>
</evidence>
<dbReference type="AlphaFoldDB" id="A0A4V6I8C3"/>
<accession>A0A4V6I8C3</accession>
<dbReference type="EMBL" id="CM016762">
    <property type="protein sequence ID" value="TMS37483.1"/>
    <property type="molecule type" value="Genomic_DNA"/>
</dbReference>
<comment type="caution">
    <text evidence="2">The sequence shown here is derived from an EMBL/GenBank/DDBJ whole genome shotgun (WGS) entry which is preliminary data.</text>
</comment>
<dbReference type="Proteomes" id="UP000298663">
    <property type="component" value="Chromosome X"/>
</dbReference>
<feature type="transmembrane region" description="Helical" evidence="1">
    <location>
        <begin position="72"/>
        <end position="94"/>
    </location>
</feature>
<evidence type="ECO:0000256" key="1">
    <source>
        <dbReference type="SAM" id="Phobius"/>
    </source>
</evidence>
<keyword evidence="1" id="KW-1133">Transmembrane helix</keyword>
<evidence type="ECO:0000313" key="2">
    <source>
        <dbReference type="EMBL" id="TMS37483.1"/>
    </source>
</evidence>
<keyword evidence="1" id="KW-0472">Membrane</keyword>